<dbReference type="AlphaFoldDB" id="A0A4R2KPA7"/>
<keyword evidence="1" id="KW-0472">Membrane</keyword>
<feature type="transmembrane region" description="Helical" evidence="1">
    <location>
        <begin position="6"/>
        <end position="29"/>
    </location>
</feature>
<keyword evidence="1" id="KW-0812">Transmembrane</keyword>
<evidence type="ECO:0000313" key="2">
    <source>
        <dbReference type="EMBL" id="TCO74582.1"/>
    </source>
</evidence>
<reference evidence="2 3" key="1">
    <citation type="submission" date="2019-03" db="EMBL/GenBank/DDBJ databases">
        <title>Genomic Encyclopedia of Type Strains, Phase IV (KMG-IV): sequencing the most valuable type-strain genomes for metagenomic binning, comparative biology and taxonomic classification.</title>
        <authorList>
            <person name="Goeker M."/>
        </authorList>
    </citation>
    <scope>NUCLEOTIDE SEQUENCE [LARGE SCALE GENOMIC DNA]</scope>
    <source>
        <strain evidence="2 3">DSM 102940</strain>
    </source>
</reference>
<evidence type="ECO:0000313" key="3">
    <source>
        <dbReference type="Proteomes" id="UP000294919"/>
    </source>
</evidence>
<proteinExistence type="predicted"/>
<dbReference type="EMBL" id="SLWV01000012">
    <property type="protein sequence ID" value="TCO74582.1"/>
    <property type="molecule type" value="Genomic_DNA"/>
</dbReference>
<keyword evidence="3" id="KW-1185">Reference proteome</keyword>
<gene>
    <name evidence="2" type="ORF">EV214_11261</name>
</gene>
<keyword evidence="1" id="KW-1133">Transmembrane helix</keyword>
<sequence length="35" mass="3827">MSMNSVKTLMVGSMFFVLISSFSIGIANLSKMLIQ</sequence>
<comment type="caution">
    <text evidence="2">The sequence shown here is derived from an EMBL/GenBank/DDBJ whole genome shotgun (WGS) entry which is preliminary data.</text>
</comment>
<name>A0A4R2KPA7_9FIRM</name>
<organism evidence="2 3">
    <name type="scientific">Marinisporobacter balticus</name>
    <dbReference type="NCBI Taxonomy" id="2018667"/>
    <lineage>
        <taxon>Bacteria</taxon>
        <taxon>Bacillati</taxon>
        <taxon>Bacillota</taxon>
        <taxon>Clostridia</taxon>
        <taxon>Peptostreptococcales</taxon>
        <taxon>Thermotaleaceae</taxon>
        <taxon>Marinisporobacter</taxon>
    </lineage>
</organism>
<dbReference type="Proteomes" id="UP000294919">
    <property type="component" value="Unassembled WGS sequence"/>
</dbReference>
<accession>A0A4R2KPA7</accession>
<evidence type="ECO:0000256" key="1">
    <source>
        <dbReference type="SAM" id="Phobius"/>
    </source>
</evidence>
<protein>
    <submittedName>
        <fullName evidence="2">Uncharacterized protein</fullName>
    </submittedName>
</protein>